<keyword evidence="10" id="KW-1185">Reference proteome</keyword>
<accession>A0A100WFI4</accession>
<dbReference type="GO" id="GO:0005524">
    <property type="term" value="F:ATP binding"/>
    <property type="evidence" value="ECO:0007669"/>
    <property type="project" value="UniProtKB-KW"/>
</dbReference>
<keyword evidence="5" id="KW-0547">Nucleotide-binding</keyword>
<dbReference type="Proteomes" id="UP000069443">
    <property type="component" value="Unassembled WGS sequence"/>
</dbReference>
<dbReference type="SUPFAM" id="SSF52540">
    <property type="entry name" value="P-loop containing nucleoside triphosphate hydrolases"/>
    <property type="match status" value="2"/>
</dbReference>
<protein>
    <submittedName>
        <fullName evidence="9">ABC transporter-like protein</fullName>
    </submittedName>
</protein>
<dbReference type="PROSITE" id="PS50893">
    <property type="entry name" value="ABC_TRANSPORTER_2"/>
    <property type="match status" value="2"/>
</dbReference>
<proteinExistence type="inferred from homology"/>
<dbReference type="EMBL" id="BCSY01000065">
    <property type="protein sequence ID" value="GAS97014.1"/>
    <property type="molecule type" value="Genomic_DNA"/>
</dbReference>
<dbReference type="InterPro" id="IPR003593">
    <property type="entry name" value="AAA+_ATPase"/>
</dbReference>
<dbReference type="PANTHER" id="PTHR43297">
    <property type="entry name" value="OLIGOPEPTIDE TRANSPORT ATP-BINDING PROTEIN APPD"/>
    <property type="match status" value="1"/>
</dbReference>
<feature type="domain" description="ABC transporter" evidence="8">
    <location>
        <begin position="277"/>
        <end position="522"/>
    </location>
</feature>
<evidence type="ECO:0000256" key="4">
    <source>
        <dbReference type="ARBA" id="ARBA00022475"/>
    </source>
</evidence>
<evidence type="ECO:0000313" key="9">
    <source>
        <dbReference type="EMBL" id="GAS97014.1"/>
    </source>
</evidence>
<comment type="similarity">
    <text evidence="2">Belongs to the ABC transporter superfamily.</text>
</comment>
<name>A0A100WFI4_MYCCR</name>
<dbReference type="GO" id="GO:0016887">
    <property type="term" value="F:ATP hydrolysis activity"/>
    <property type="evidence" value="ECO:0007669"/>
    <property type="project" value="InterPro"/>
</dbReference>
<dbReference type="Pfam" id="PF08352">
    <property type="entry name" value="oligo_HPY"/>
    <property type="match status" value="2"/>
</dbReference>
<dbReference type="PROSITE" id="PS00211">
    <property type="entry name" value="ABC_TRANSPORTER_1"/>
    <property type="match status" value="2"/>
</dbReference>
<comment type="subcellular location">
    <subcellularLocation>
        <location evidence="1">Cell membrane</location>
        <topology evidence="1">Peripheral membrane protein</topology>
    </subcellularLocation>
</comment>
<keyword evidence="6" id="KW-0067">ATP-binding</keyword>
<dbReference type="PANTHER" id="PTHR43297:SF2">
    <property type="entry name" value="DIPEPTIDE TRANSPORT ATP-BINDING PROTEIN DPPD"/>
    <property type="match status" value="1"/>
</dbReference>
<sequence length="533" mass="57601">MTDPVLAVDDLAVRIGRREIVRRVSFEVQREQTLGIVGESGSGKSMTVLAATGLLDAPGAVVSGSSVLAGQQELVGASARTLRQVHGGRIGFVFQDPGTSLNPLLTVERQITETLETHKRHTRRHARARALELLEAVGLPEPQNRLRSYPHQLSGGQRQRVMVAIALACDPELLIADEPTTALDVTTQAQIIALVRDLQRDFGTAVVWISHDLGVIGEVADTVTVLRDGAVVERASVDGIFTDPREPYTRELLSARPVLGAGGPPPAPADAEVLLEVDRLDVRFPVSTPVGRSVVHAVKDLSFRIRRGTTLGLVGESGSGKSTVAAALTGQLMPDSGAARLDGTDVLHVRRDRQRAVRRRISLVMQDPFAALNPRMPVGVSISEPLVVHRLVDRGVRSDRVGELLDAVGLSGSFASRYPHELSGGQRQRVNIARALAVQPDLLILDEATASLDVSVQAKVLDLLRDLQRELGLTYLFIAHDLAIIERLSHDVLVLRAGESVEYRPAAELFAAPEHQYTRDLLAAVPPDRLTRA</sequence>
<organism evidence="9 10">
    <name type="scientific">Mycolicibacterium canariasense</name>
    <name type="common">Mycobacterium canariasense</name>
    <dbReference type="NCBI Taxonomy" id="228230"/>
    <lineage>
        <taxon>Bacteria</taxon>
        <taxon>Bacillati</taxon>
        <taxon>Actinomycetota</taxon>
        <taxon>Actinomycetes</taxon>
        <taxon>Mycobacteriales</taxon>
        <taxon>Mycobacteriaceae</taxon>
        <taxon>Mycolicibacterium</taxon>
    </lineage>
</organism>
<dbReference type="InterPro" id="IPR050388">
    <property type="entry name" value="ABC_Ni/Peptide_Import"/>
</dbReference>
<keyword evidence="7" id="KW-0472">Membrane</keyword>
<evidence type="ECO:0000256" key="6">
    <source>
        <dbReference type="ARBA" id="ARBA00022840"/>
    </source>
</evidence>
<comment type="caution">
    <text evidence="9">The sequence shown here is derived from an EMBL/GenBank/DDBJ whole genome shotgun (WGS) entry which is preliminary data.</text>
</comment>
<dbReference type="InterPro" id="IPR013563">
    <property type="entry name" value="Oligopep_ABC_C"/>
</dbReference>
<reference evidence="10" key="2">
    <citation type="submission" date="2016-02" db="EMBL/GenBank/DDBJ databases">
        <title>Draft genome sequence of five rapidly growing Mycobacterium species.</title>
        <authorList>
            <person name="Katahira K."/>
            <person name="Gotou Y."/>
            <person name="Iida K."/>
            <person name="Ogura Y."/>
            <person name="Hayashi T."/>
        </authorList>
    </citation>
    <scope>NUCLEOTIDE SEQUENCE [LARGE SCALE GENOMIC DNA]</scope>
    <source>
        <strain evidence="10">JCM15298</strain>
    </source>
</reference>
<dbReference type="GO" id="GO:0015833">
    <property type="term" value="P:peptide transport"/>
    <property type="evidence" value="ECO:0007669"/>
    <property type="project" value="InterPro"/>
</dbReference>
<evidence type="ECO:0000256" key="7">
    <source>
        <dbReference type="ARBA" id="ARBA00023136"/>
    </source>
</evidence>
<evidence type="ECO:0000256" key="5">
    <source>
        <dbReference type="ARBA" id="ARBA00022741"/>
    </source>
</evidence>
<dbReference type="Gene3D" id="3.40.50.300">
    <property type="entry name" value="P-loop containing nucleotide triphosphate hydrolases"/>
    <property type="match status" value="2"/>
</dbReference>
<dbReference type="RefSeq" id="WP_062657952.1">
    <property type="nucleotide sequence ID" value="NZ_BCSY01000065.1"/>
</dbReference>
<dbReference type="AlphaFoldDB" id="A0A100WFI4"/>
<keyword evidence="3" id="KW-0813">Transport</keyword>
<evidence type="ECO:0000256" key="2">
    <source>
        <dbReference type="ARBA" id="ARBA00005417"/>
    </source>
</evidence>
<keyword evidence="4" id="KW-1003">Cell membrane</keyword>
<reference evidence="10" key="1">
    <citation type="journal article" date="2016" name="Genome Announc.">
        <title>Draft Genome Sequences of Five Rapidly Growing Mycobacterium Species, M. thermoresistibile, M. fortuitum subsp. acetamidolyticum, M. canariasense, M. brisbanense, and M. novocastrense.</title>
        <authorList>
            <person name="Katahira K."/>
            <person name="Ogura Y."/>
            <person name="Gotoh Y."/>
            <person name="Hayashi T."/>
        </authorList>
    </citation>
    <scope>NUCLEOTIDE SEQUENCE [LARGE SCALE GENOMIC DNA]</scope>
    <source>
        <strain evidence="10">JCM15298</strain>
    </source>
</reference>
<dbReference type="GO" id="GO:0005886">
    <property type="term" value="C:plasma membrane"/>
    <property type="evidence" value="ECO:0007669"/>
    <property type="project" value="UniProtKB-SubCell"/>
</dbReference>
<dbReference type="STRING" id="228230.RMCC_3980"/>
<dbReference type="InterPro" id="IPR027417">
    <property type="entry name" value="P-loop_NTPase"/>
</dbReference>
<gene>
    <name evidence="9" type="ORF">RMCC_3980</name>
</gene>
<dbReference type="InterPro" id="IPR003439">
    <property type="entry name" value="ABC_transporter-like_ATP-bd"/>
</dbReference>
<evidence type="ECO:0000313" key="10">
    <source>
        <dbReference type="Proteomes" id="UP000069443"/>
    </source>
</evidence>
<dbReference type="Pfam" id="PF00005">
    <property type="entry name" value="ABC_tran"/>
    <property type="match status" value="2"/>
</dbReference>
<dbReference type="CDD" id="cd03257">
    <property type="entry name" value="ABC_NikE_OppD_transporters"/>
    <property type="match status" value="2"/>
</dbReference>
<evidence type="ECO:0000256" key="3">
    <source>
        <dbReference type="ARBA" id="ARBA00022448"/>
    </source>
</evidence>
<feature type="domain" description="ABC transporter" evidence="8">
    <location>
        <begin position="6"/>
        <end position="253"/>
    </location>
</feature>
<dbReference type="NCBIfam" id="NF008453">
    <property type="entry name" value="PRK11308.1"/>
    <property type="match status" value="2"/>
</dbReference>
<dbReference type="InterPro" id="IPR017871">
    <property type="entry name" value="ABC_transporter-like_CS"/>
</dbReference>
<dbReference type="OrthoDB" id="8036461at2"/>
<evidence type="ECO:0000256" key="1">
    <source>
        <dbReference type="ARBA" id="ARBA00004202"/>
    </source>
</evidence>
<dbReference type="FunFam" id="3.40.50.300:FF:000016">
    <property type="entry name" value="Oligopeptide ABC transporter ATP-binding component"/>
    <property type="match status" value="1"/>
</dbReference>
<dbReference type="SMART" id="SM00382">
    <property type="entry name" value="AAA"/>
    <property type="match status" value="2"/>
</dbReference>
<evidence type="ECO:0000259" key="8">
    <source>
        <dbReference type="PROSITE" id="PS50893"/>
    </source>
</evidence>